<protein>
    <recommendedName>
        <fullName evidence="2">Urotensin-2 receptor</fullName>
    </recommendedName>
    <alternativeName>
        <fullName evidence="11">Urotensin II receptor</fullName>
    </alternativeName>
</protein>
<evidence type="ECO:0000259" key="14">
    <source>
        <dbReference type="PROSITE" id="PS50262"/>
    </source>
</evidence>
<evidence type="ECO:0000256" key="3">
    <source>
        <dbReference type="ARBA" id="ARBA00022475"/>
    </source>
</evidence>
<evidence type="ECO:0000256" key="6">
    <source>
        <dbReference type="ARBA" id="ARBA00023040"/>
    </source>
</evidence>
<dbReference type="GO" id="GO:0005886">
    <property type="term" value="C:plasma membrane"/>
    <property type="evidence" value="ECO:0007669"/>
    <property type="project" value="UniProtKB-SubCell"/>
</dbReference>
<keyword evidence="7 13" id="KW-0472">Membrane</keyword>
<evidence type="ECO:0000256" key="1">
    <source>
        <dbReference type="ARBA" id="ARBA00004651"/>
    </source>
</evidence>
<dbReference type="GO" id="GO:0097746">
    <property type="term" value="P:blood vessel diameter maintenance"/>
    <property type="evidence" value="ECO:0007669"/>
    <property type="project" value="InterPro"/>
</dbReference>
<dbReference type="InterPro" id="IPR017452">
    <property type="entry name" value="GPCR_Rhodpsn_7TM"/>
</dbReference>
<dbReference type="PRINTS" id="PR00647">
    <property type="entry name" value="UROTENSIN2R"/>
</dbReference>
<dbReference type="OMA" id="RAYWRSE"/>
<evidence type="ECO:0000256" key="5">
    <source>
        <dbReference type="ARBA" id="ARBA00022989"/>
    </source>
</evidence>
<evidence type="ECO:0000256" key="13">
    <source>
        <dbReference type="SAM" id="Phobius"/>
    </source>
</evidence>
<feature type="transmembrane region" description="Helical" evidence="13">
    <location>
        <begin position="28"/>
        <end position="51"/>
    </location>
</feature>
<evidence type="ECO:0000256" key="7">
    <source>
        <dbReference type="ARBA" id="ARBA00023136"/>
    </source>
</evidence>
<feature type="transmembrane region" description="Helical" evidence="13">
    <location>
        <begin position="99"/>
        <end position="119"/>
    </location>
</feature>
<dbReference type="InterPro" id="IPR000276">
    <property type="entry name" value="GPCR_Rhodpsn"/>
</dbReference>
<dbReference type="GO" id="GO:0008217">
    <property type="term" value="P:regulation of blood pressure"/>
    <property type="evidence" value="ECO:0007669"/>
    <property type="project" value="InterPro"/>
</dbReference>
<evidence type="ECO:0000256" key="10">
    <source>
        <dbReference type="ARBA" id="ARBA00025579"/>
    </source>
</evidence>
<keyword evidence="16" id="KW-1185">Reference proteome</keyword>
<evidence type="ECO:0000256" key="2">
    <source>
        <dbReference type="ARBA" id="ARBA00014302"/>
    </source>
</evidence>
<evidence type="ECO:0000256" key="8">
    <source>
        <dbReference type="ARBA" id="ARBA00023170"/>
    </source>
</evidence>
<accession>A0A401TL00</accession>
<feature type="transmembrane region" description="Helical" evidence="13">
    <location>
        <begin position="231"/>
        <end position="254"/>
    </location>
</feature>
<dbReference type="EMBL" id="BEZZ01105143">
    <property type="protein sequence ID" value="GCC43312.1"/>
    <property type="molecule type" value="Genomic_DNA"/>
</dbReference>
<keyword evidence="5 13" id="KW-1133">Transmembrane helix</keyword>
<sequence>MADANQSVWASNRSWGGEEREGLTVPGLVGAVLSLLCLAGWAGNAYTLALMCRPPRPAASLRAHLVSLALADLLYLSSGPLVAYNGVARDWAFGQAGCRLLLCLDLLTMHASVFTLTAMSAERRAAVVSPLRARRRQGRLARLGALWLLALGLALPLMAAMRLEERALEDGETRRLCTPSWGEEEVRLYLTLLFGTSFLGPGLVLAYLYAGLARAYWRSETRAPVRRSPSLRVLGLVFTIVAAYWLCFLPFWIWQLMPLYDPDAANRLSFRAQGRVNELVTCLTYGNSCFNPYVYTLLTRSHREHLRRARGRRAPGPGQAGGAGGARGGAEDAAGRRPGEPGRR</sequence>
<dbReference type="Gene3D" id="1.20.1070.10">
    <property type="entry name" value="Rhodopsin 7-helix transmembrane proteins"/>
    <property type="match status" value="1"/>
</dbReference>
<evidence type="ECO:0000256" key="11">
    <source>
        <dbReference type="ARBA" id="ARBA00032764"/>
    </source>
</evidence>
<reference evidence="15 16" key="1">
    <citation type="journal article" date="2018" name="Nat. Ecol. Evol.">
        <title>Shark genomes provide insights into elasmobranch evolution and the origin of vertebrates.</title>
        <authorList>
            <person name="Hara Y"/>
            <person name="Yamaguchi K"/>
            <person name="Onimaru K"/>
            <person name="Kadota M"/>
            <person name="Koyanagi M"/>
            <person name="Keeley SD"/>
            <person name="Tatsumi K"/>
            <person name="Tanaka K"/>
            <person name="Motone F"/>
            <person name="Kageyama Y"/>
            <person name="Nozu R"/>
            <person name="Adachi N"/>
            <person name="Nishimura O"/>
            <person name="Nakagawa R"/>
            <person name="Tanegashima C"/>
            <person name="Kiyatake I"/>
            <person name="Matsumoto R"/>
            <person name="Murakumo K"/>
            <person name="Nishida K"/>
            <person name="Terakita A"/>
            <person name="Kuratani S"/>
            <person name="Sato K"/>
            <person name="Hyodo S Kuraku.S."/>
        </authorList>
    </citation>
    <scope>NUCLEOTIDE SEQUENCE [LARGE SCALE GENOMIC DNA]</scope>
</reference>
<keyword evidence="6" id="KW-0297">G-protein coupled receptor</keyword>
<dbReference type="STRING" id="137246.A0A401TL00"/>
<keyword evidence="8" id="KW-0675">Receptor</keyword>
<dbReference type="PANTHER" id="PTHR24230:SF53">
    <property type="entry name" value="UROTENSIN-2 RECEPTOR"/>
    <property type="match status" value="1"/>
</dbReference>
<dbReference type="PRINTS" id="PR00237">
    <property type="entry name" value="GPCRRHODOPSN"/>
</dbReference>
<feature type="region of interest" description="Disordered" evidence="12">
    <location>
        <begin position="306"/>
        <end position="344"/>
    </location>
</feature>
<organism evidence="15 16">
    <name type="scientific">Chiloscyllium punctatum</name>
    <name type="common">Brownbanded bambooshark</name>
    <name type="synonym">Hemiscyllium punctatum</name>
    <dbReference type="NCBI Taxonomy" id="137246"/>
    <lineage>
        <taxon>Eukaryota</taxon>
        <taxon>Metazoa</taxon>
        <taxon>Chordata</taxon>
        <taxon>Craniata</taxon>
        <taxon>Vertebrata</taxon>
        <taxon>Chondrichthyes</taxon>
        <taxon>Elasmobranchii</taxon>
        <taxon>Galeomorphii</taxon>
        <taxon>Galeoidea</taxon>
        <taxon>Orectolobiformes</taxon>
        <taxon>Hemiscylliidae</taxon>
        <taxon>Chiloscyllium</taxon>
    </lineage>
</organism>
<evidence type="ECO:0000313" key="15">
    <source>
        <dbReference type="EMBL" id="GCC43312.1"/>
    </source>
</evidence>
<feature type="transmembrane region" description="Helical" evidence="13">
    <location>
        <begin position="63"/>
        <end position="87"/>
    </location>
</feature>
<feature type="compositionally biased region" description="Basic and acidic residues" evidence="12">
    <location>
        <begin position="329"/>
        <end position="344"/>
    </location>
</feature>
<dbReference type="AlphaFoldDB" id="A0A401TL00"/>
<dbReference type="InterPro" id="IPR000670">
    <property type="entry name" value="Urot_II_rcpt"/>
</dbReference>
<feature type="transmembrane region" description="Helical" evidence="13">
    <location>
        <begin position="140"/>
        <end position="161"/>
    </location>
</feature>
<keyword evidence="4 13" id="KW-0812">Transmembrane</keyword>
<dbReference type="Proteomes" id="UP000287033">
    <property type="component" value="Unassembled WGS sequence"/>
</dbReference>
<dbReference type="SUPFAM" id="SSF81321">
    <property type="entry name" value="Family A G protein-coupled receptor-like"/>
    <property type="match status" value="1"/>
</dbReference>
<evidence type="ECO:0000256" key="4">
    <source>
        <dbReference type="ARBA" id="ARBA00022692"/>
    </source>
</evidence>
<dbReference type="GO" id="GO:0007218">
    <property type="term" value="P:neuropeptide signaling pathway"/>
    <property type="evidence" value="ECO:0007669"/>
    <property type="project" value="TreeGrafter"/>
</dbReference>
<comment type="caution">
    <text evidence="15">The sequence shown here is derived from an EMBL/GenBank/DDBJ whole genome shotgun (WGS) entry which is preliminary data.</text>
</comment>
<feature type="transmembrane region" description="Helical" evidence="13">
    <location>
        <begin position="188"/>
        <end position="210"/>
    </location>
</feature>
<gene>
    <name evidence="15" type="ORF">chiPu_0027484</name>
</gene>
<evidence type="ECO:0000256" key="9">
    <source>
        <dbReference type="ARBA" id="ARBA00023224"/>
    </source>
</evidence>
<dbReference type="Pfam" id="PF00001">
    <property type="entry name" value="7tm_1"/>
    <property type="match status" value="1"/>
</dbReference>
<comment type="subcellular location">
    <subcellularLocation>
        <location evidence="1">Cell membrane</location>
        <topology evidence="1">Multi-pass membrane protein</topology>
    </subcellularLocation>
</comment>
<keyword evidence="3" id="KW-1003">Cell membrane</keyword>
<name>A0A401TL00_CHIPU</name>
<feature type="compositionally biased region" description="Gly residues" evidence="12">
    <location>
        <begin position="318"/>
        <end position="328"/>
    </location>
</feature>
<keyword evidence="9" id="KW-0807">Transducer</keyword>
<dbReference type="PROSITE" id="PS50262">
    <property type="entry name" value="G_PROTEIN_RECEP_F1_2"/>
    <property type="match status" value="1"/>
</dbReference>
<comment type="function">
    <text evidence="10">High affinity receptor for urotensin-2 and urotensin-2B. The activity of this receptor is mediated by a G-protein that activate a phosphatidylinositol-calcium second messenger system.</text>
</comment>
<feature type="domain" description="G-protein coupled receptors family 1 profile" evidence="14">
    <location>
        <begin position="43"/>
        <end position="295"/>
    </location>
</feature>
<evidence type="ECO:0000313" key="16">
    <source>
        <dbReference type="Proteomes" id="UP000287033"/>
    </source>
</evidence>
<evidence type="ECO:0000256" key="12">
    <source>
        <dbReference type="SAM" id="MobiDB-lite"/>
    </source>
</evidence>
<proteinExistence type="predicted"/>
<dbReference type="OrthoDB" id="6076970at2759"/>
<dbReference type="GO" id="GO:0001604">
    <property type="term" value="F:urotensin II receptor activity"/>
    <property type="evidence" value="ECO:0007669"/>
    <property type="project" value="InterPro"/>
</dbReference>
<dbReference type="PANTHER" id="PTHR24230">
    <property type="entry name" value="G-PROTEIN COUPLED RECEPTOR"/>
    <property type="match status" value="1"/>
</dbReference>